<accession>A0A9P7S3M9</accession>
<dbReference type="EMBL" id="CM032183">
    <property type="protein sequence ID" value="KAG7094583.1"/>
    <property type="molecule type" value="Genomic_DNA"/>
</dbReference>
<gene>
    <name evidence="4" type="ORF">E1B28_005409</name>
</gene>
<evidence type="ECO:0000256" key="1">
    <source>
        <dbReference type="ARBA" id="ARBA00005788"/>
    </source>
</evidence>
<name>A0A9P7S3M9_9AGAR</name>
<dbReference type="Proteomes" id="UP001049176">
    <property type="component" value="Chromosome 3"/>
</dbReference>
<dbReference type="InterPro" id="IPR013902">
    <property type="entry name" value="Mug135-like_C"/>
</dbReference>
<keyword evidence="5" id="KW-1185">Reference proteome</keyword>
<comment type="caution">
    <text evidence="4">The sequence shown here is derived from an EMBL/GenBank/DDBJ whole genome shotgun (WGS) entry which is preliminary data.</text>
</comment>
<feature type="region of interest" description="Disordered" evidence="2">
    <location>
        <begin position="1"/>
        <end position="32"/>
    </location>
</feature>
<protein>
    <recommendedName>
        <fullName evidence="3">Mug135-like C-terminal domain-containing protein</fullName>
    </recommendedName>
</protein>
<feature type="compositionally biased region" description="Polar residues" evidence="2">
    <location>
        <begin position="1"/>
        <end position="12"/>
    </location>
</feature>
<reference evidence="4" key="1">
    <citation type="journal article" date="2021" name="Genome Biol. Evol.">
        <title>The assembled and annotated genome of the fairy-ring fungus Marasmius oreades.</title>
        <authorList>
            <person name="Hiltunen M."/>
            <person name="Ament-Velasquez S.L."/>
            <person name="Johannesson H."/>
        </authorList>
    </citation>
    <scope>NUCLEOTIDE SEQUENCE</scope>
    <source>
        <strain evidence="4">03SP1</strain>
    </source>
</reference>
<sequence>MANAPKLSNTGRLGNIPLPPPTTLQNDKIPPQDKETAVHSLSAFDRYLTHTNPNLPNHVDATGVVSADTYKSQVILYNYLQSFQGDQPPPWYAGLAKADAIAELRDMIKALVEGSKKSDAAFSLLEGRLKGVEDTLERVEDTVKQTNLSLTRMHISMLKRQNFTVDPAELVQVPFPDGTDPWGKDVKVSVEKMHGTGRWQRTVQEMEMENLPPLNSIAAIGQLSSKQLAGYVEGYYSGLHGDALNKDKKQLVQWAVGRK</sequence>
<proteinExistence type="inferred from homology"/>
<evidence type="ECO:0000259" key="3">
    <source>
        <dbReference type="Pfam" id="PF08593"/>
    </source>
</evidence>
<dbReference type="OrthoDB" id="3024167at2759"/>
<dbReference type="RefSeq" id="XP_043011053.1">
    <property type="nucleotide sequence ID" value="XM_043149969.1"/>
</dbReference>
<dbReference type="Pfam" id="PF08593">
    <property type="entry name" value="Mug135_C"/>
    <property type="match status" value="1"/>
</dbReference>
<dbReference type="AlphaFoldDB" id="A0A9P7S3M9"/>
<comment type="similarity">
    <text evidence="1">Belongs to the UPF0612 family.</text>
</comment>
<feature type="domain" description="Mug135-like C-terminal" evidence="3">
    <location>
        <begin position="170"/>
        <end position="255"/>
    </location>
</feature>
<dbReference type="GeneID" id="66074485"/>
<evidence type="ECO:0000313" key="5">
    <source>
        <dbReference type="Proteomes" id="UP001049176"/>
    </source>
</evidence>
<organism evidence="4 5">
    <name type="scientific">Marasmius oreades</name>
    <name type="common">fairy-ring Marasmius</name>
    <dbReference type="NCBI Taxonomy" id="181124"/>
    <lineage>
        <taxon>Eukaryota</taxon>
        <taxon>Fungi</taxon>
        <taxon>Dikarya</taxon>
        <taxon>Basidiomycota</taxon>
        <taxon>Agaricomycotina</taxon>
        <taxon>Agaricomycetes</taxon>
        <taxon>Agaricomycetidae</taxon>
        <taxon>Agaricales</taxon>
        <taxon>Marasmiineae</taxon>
        <taxon>Marasmiaceae</taxon>
        <taxon>Marasmius</taxon>
    </lineage>
</organism>
<evidence type="ECO:0000313" key="4">
    <source>
        <dbReference type="EMBL" id="KAG7094583.1"/>
    </source>
</evidence>
<dbReference type="KEGG" id="more:E1B28_005409"/>
<evidence type="ECO:0000256" key="2">
    <source>
        <dbReference type="SAM" id="MobiDB-lite"/>
    </source>
</evidence>